<dbReference type="SUPFAM" id="SSF57667">
    <property type="entry name" value="beta-beta-alpha zinc fingers"/>
    <property type="match status" value="2"/>
</dbReference>
<dbReference type="PANTHER" id="PTHR13182">
    <property type="entry name" value="ZINC FINGER PROTEIN 622"/>
    <property type="match status" value="1"/>
</dbReference>
<dbReference type="Pfam" id="PF12756">
    <property type="entry name" value="zf-C2H2_2"/>
    <property type="match status" value="1"/>
</dbReference>
<dbReference type="AlphaFoldDB" id="W1PI69"/>
<dbReference type="GO" id="GO:0003676">
    <property type="term" value="F:nucleic acid binding"/>
    <property type="evidence" value="ECO:0007669"/>
    <property type="project" value="InterPro"/>
</dbReference>
<dbReference type="PROSITE" id="PS00028">
    <property type="entry name" value="ZINC_FINGER_C2H2_1"/>
    <property type="match status" value="2"/>
</dbReference>
<dbReference type="PANTHER" id="PTHR13182:SF8">
    <property type="entry name" value="CYTOPLASMIC 60S SUBUNIT BIOGENESIS FACTOR ZNF622"/>
    <property type="match status" value="1"/>
</dbReference>
<comment type="similarity">
    <text evidence="7">Belongs to the REI1 family.</text>
</comment>
<protein>
    <recommendedName>
        <fullName evidence="10">C2H2-type domain-containing protein</fullName>
    </recommendedName>
</protein>
<evidence type="ECO:0000259" key="10">
    <source>
        <dbReference type="PROSITE" id="PS50157"/>
    </source>
</evidence>
<dbReference type="Gramene" id="ERN07326">
    <property type="protein sequence ID" value="ERN07326"/>
    <property type="gene ID" value="AMTR_s00019p00227240"/>
</dbReference>
<dbReference type="GO" id="GO:0042273">
    <property type="term" value="P:ribosomal large subunit biogenesis"/>
    <property type="evidence" value="ECO:0000318"/>
    <property type="project" value="GO_Central"/>
</dbReference>
<evidence type="ECO:0000313" key="12">
    <source>
        <dbReference type="Proteomes" id="UP000017836"/>
    </source>
</evidence>
<dbReference type="eggNOG" id="KOG2785">
    <property type="taxonomic scope" value="Eukaryota"/>
</dbReference>
<keyword evidence="8" id="KW-0863">Zinc-finger</keyword>
<evidence type="ECO:0000256" key="5">
    <source>
        <dbReference type="ARBA" id="ARBA00022737"/>
    </source>
</evidence>
<dbReference type="Proteomes" id="UP000017836">
    <property type="component" value="Unassembled WGS sequence"/>
</dbReference>
<comment type="subcellular location">
    <subcellularLocation>
        <location evidence="1">Cytoplasm</location>
    </subcellularLocation>
</comment>
<feature type="region of interest" description="Disordered" evidence="9">
    <location>
        <begin position="84"/>
        <end position="152"/>
    </location>
</feature>
<evidence type="ECO:0000256" key="8">
    <source>
        <dbReference type="PROSITE-ProRule" id="PRU00042"/>
    </source>
</evidence>
<dbReference type="InterPro" id="IPR013087">
    <property type="entry name" value="Znf_C2H2_type"/>
</dbReference>
<evidence type="ECO:0000256" key="4">
    <source>
        <dbReference type="ARBA" id="ARBA00022723"/>
    </source>
</evidence>
<keyword evidence="2" id="KW-0963">Cytoplasm</keyword>
<dbReference type="GO" id="GO:0005737">
    <property type="term" value="C:cytoplasm"/>
    <property type="evidence" value="ECO:0007669"/>
    <property type="project" value="UniProtKB-SubCell"/>
</dbReference>
<keyword evidence="5" id="KW-0677">Repeat</keyword>
<dbReference type="EMBL" id="KI393807">
    <property type="protein sequence ID" value="ERN07326.1"/>
    <property type="molecule type" value="Genomic_DNA"/>
</dbReference>
<evidence type="ECO:0000313" key="11">
    <source>
        <dbReference type="EMBL" id="ERN07326.1"/>
    </source>
</evidence>
<dbReference type="InterPro" id="IPR040025">
    <property type="entry name" value="Znf622/Rei1/Reh1"/>
</dbReference>
<evidence type="ECO:0000256" key="1">
    <source>
        <dbReference type="ARBA" id="ARBA00004496"/>
    </source>
</evidence>
<proteinExistence type="inferred from homology"/>
<dbReference type="InterPro" id="IPR003604">
    <property type="entry name" value="Matrin/U1-like-C_Znf_C2H2"/>
</dbReference>
<dbReference type="SMART" id="SM00355">
    <property type="entry name" value="ZnF_C2H2"/>
    <property type="match status" value="4"/>
</dbReference>
<keyword evidence="3" id="KW-0690">Ribosome biogenesis</keyword>
<dbReference type="InterPro" id="IPR041661">
    <property type="entry name" value="ZN622/Rei1/Reh1_Znf-C2H2"/>
</dbReference>
<feature type="domain" description="C2H2-type" evidence="10">
    <location>
        <begin position="68"/>
        <end position="97"/>
    </location>
</feature>
<keyword evidence="4" id="KW-0479">Metal-binding</keyword>
<evidence type="ECO:0000256" key="3">
    <source>
        <dbReference type="ARBA" id="ARBA00022517"/>
    </source>
</evidence>
<feature type="compositionally biased region" description="Polar residues" evidence="9">
    <location>
        <begin position="94"/>
        <end position="105"/>
    </location>
</feature>
<keyword evidence="12" id="KW-1185">Reference proteome</keyword>
<dbReference type="KEGG" id="atr:18435545"/>
<dbReference type="OMA" id="WTQTQQQ"/>
<keyword evidence="6" id="KW-0862">Zinc</keyword>
<evidence type="ECO:0000256" key="6">
    <source>
        <dbReference type="ARBA" id="ARBA00022833"/>
    </source>
</evidence>
<name>W1PI69_AMBTC</name>
<evidence type="ECO:0000256" key="9">
    <source>
        <dbReference type="SAM" id="MobiDB-lite"/>
    </source>
</evidence>
<dbReference type="GO" id="GO:0030687">
    <property type="term" value="C:preribosome, large subunit precursor"/>
    <property type="evidence" value="ECO:0000318"/>
    <property type="project" value="GO_Central"/>
</dbReference>
<evidence type="ECO:0000256" key="7">
    <source>
        <dbReference type="ARBA" id="ARBA00034126"/>
    </source>
</evidence>
<dbReference type="GO" id="GO:0008270">
    <property type="term" value="F:zinc ion binding"/>
    <property type="evidence" value="ECO:0007669"/>
    <property type="project" value="UniProtKB-KW"/>
</dbReference>
<organism evidence="11 12">
    <name type="scientific">Amborella trichopoda</name>
    <dbReference type="NCBI Taxonomy" id="13333"/>
    <lineage>
        <taxon>Eukaryota</taxon>
        <taxon>Viridiplantae</taxon>
        <taxon>Streptophyta</taxon>
        <taxon>Embryophyta</taxon>
        <taxon>Tracheophyta</taxon>
        <taxon>Spermatophyta</taxon>
        <taxon>Magnoliopsida</taxon>
        <taxon>Amborellales</taxon>
        <taxon>Amborellaceae</taxon>
        <taxon>Amborella</taxon>
    </lineage>
</organism>
<dbReference type="STRING" id="13333.W1PI69"/>
<dbReference type="HOGENOM" id="CLU_018787_0_0_1"/>
<evidence type="ECO:0000256" key="2">
    <source>
        <dbReference type="ARBA" id="ARBA00022490"/>
    </source>
</evidence>
<reference evidence="12" key="1">
    <citation type="journal article" date="2013" name="Science">
        <title>The Amborella genome and the evolution of flowering plants.</title>
        <authorList>
            <consortium name="Amborella Genome Project"/>
        </authorList>
    </citation>
    <scope>NUCLEOTIDE SEQUENCE [LARGE SCALE GENOMIC DNA]</scope>
</reference>
<gene>
    <name evidence="11" type="ORF">AMTR_s00019p00227240</name>
</gene>
<dbReference type="InterPro" id="IPR036236">
    <property type="entry name" value="Znf_C2H2_sf"/>
</dbReference>
<dbReference type="OrthoDB" id="19329at2759"/>
<dbReference type="SMART" id="SM00451">
    <property type="entry name" value="ZnF_U1"/>
    <property type="match status" value="1"/>
</dbReference>
<feature type="compositionally biased region" description="Acidic residues" evidence="9">
    <location>
        <begin position="127"/>
        <end position="150"/>
    </location>
</feature>
<sequence length="403" mass="45770">MPAFTCNACNTEFEDDAQQKIHYKSEWHRYNLKRKVAGIPGVTEALFQARLSALADERTRLDQTRMIYSCALCGKEYRSSKAHAEHLKSRSHAKASQTTNATVSGITVIRPLPDRGSNKSSPLNGEQDMDEETEESEEEWEEIDPNEVEEVTQSLESFDVTDSGDGEIGDWDPSRCFICDLNPDKTVESCVEHMHKAHGFYIPDAEYLKDPQGLLKYVGLKVTRDFMCLYCDERRQPFLSLEAVRKHMISKSHCKLPYGEGGDEEDTELEEFYDYSSSFPKGSDNQVVALDESHGNIELGYGGAELVITRKTENGNSSKALGSREFLRYYRQKPRPTSERDAALARALVSRYQNMGVVTVQSKERVLRMKVLKEMHRSGVEALRTRVGMKNNVIRNLPKNVPY</sequence>
<dbReference type="PROSITE" id="PS50157">
    <property type="entry name" value="ZINC_FINGER_C2H2_2"/>
    <property type="match status" value="1"/>
</dbReference>
<accession>W1PI69</accession>